<dbReference type="Proteomes" id="UP000585050">
    <property type="component" value="Unassembled WGS sequence"/>
</dbReference>
<feature type="domain" description="Aldehyde oxidase/xanthine dehydrogenase a/b hammerhead" evidence="1">
    <location>
        <begin position="204"/>
        <end position="281"/>
    </location>
</feature>
<dbReference type="GO" id="GO:0016491">
    <property type="term" value="F:oxidoreductase activity"/>
    <property type="evidence" value="ECO:0007669"/>
    <property type="project" value="InterPro"/>
</dbReference>
<dbReference type="Gene3D" id="3.90.1170.50">
    <property type="entry name" value="Aldehyde oxidase/xanthine dehydrogenase, a/b hammerhead"/>
    <property type="match status" value="1"/>
</dbReference>
<organism evidence="2 3">
    <name type="scientific">Flammeovirga agarivorans</name>
    <dbReference type="NCBI Taxonomy" id="2726742"/>
    <lineage>
        <taxon>Bacteria</taxon>
        <taxon>Pseudomonadati</taxon>
        <taxon>Bacteroidota</taxon>
        <taxon>Cytophagia</taxon>
        <taxon>Cytophagales</taxon>
        <taxon>Flammeovirgaceae</taxon>
        <taxon>Flammeovirga</taxon>
    </lineage>
</organism>
<dbReference type="PROSITE" id="PS51318">
    <property type="entry name" value="TAT"/>
    <property type="match status" value="1"/>
</dbReference>
<dbReference type="SMART" id="SM01008">
    <property type="entry name" value="Ald_Xan_dh_C"/>
    <property type="match status" value="1"/>
</dbReference>
<protein>
    <submittedName>
        <fullName evidence="2">Xanthine dehydrogenase family protein molybdopterin-binding subunit</fullName>
    </submittedName>
</protein>
<dbReference type="EMBL" id="JABAIL010000001">
    <property type="protein sequence ID" value="NLR89821.1"/>
    <property type="molecule type" value="Genomic_DNA"/>
</dbReference>
<keyword evidence="3" id="KW-1185">Reference proteome</keyword>
<dbReference type="PANTHER" id="PTHR47495:SF2">
    <property type="entry name" value="ALDEHYDE DEHYDROGENASE"/>
    <property type="match status" value="1"/>
</dbReference>
<dbReference type="PANTHER" id="PTHR47495">
    <property type="entry name" value="ALDEHYDE DEHYDROGENASE"/>
    <property type="match status" value="1"/>
</dbReference>
<dbReference type="SUPFAM" id="SSF54665">
    <property type="entry name" value="CO dehydrogenase molybdoprotein N-domain-like"/>
    <property type="match status" value="1"/>
</dbReference>
<dbReference type="SUPFAM" id="SSF56003">
    <property type="entry name" value="Molybdenum cofactor-binding domain"/>
    <property type="match status" value="2"/>
</dbReference>
<dbReference type="InterPro" id="IPR000674">
    <property type="entry name" value="Ald_Oxase/Xan_DH_a/b"/>
</dbReference>
<reference evidence="2 3" key="1">
    <citation type="submission" date="2020-04" db="EMBL/GenBank/DDBJ databases">
        <title>Flammeovirga sp. SR4, a novel species isolated from seawater.</title>
        <authorList>
            <person name="Wang X."/>
        </authorList>
    </citation>
    <scope>NUCLEOTIDE SEQUENCE [LARGE SCALE GENOMIC DNA]</scope>
    <source>
        <strain evidence="2 3">SR4</strain>
    </source>
</reference>
<dbReference type="PROSITE" id="PS51257">
    <property type="entry name" value="PROKAR_LIPOPROTEIN"/>
    <property type="match status" value="1"/>
</dbReference>
<dbReference type="RefSeq" id="WP_168880506.1">
    <property type="nucleotide sequence ID" value="NZ_JABAIL010000001.1"/>
</dbReference>
<dbReference type="Gene3D" id="3.30.365.10">
    <property type="entry name" value="Aldehyde oxidase/xanthine dehydrogenase, molybdopterin binding domain"/>
    <property type="match status" value="4"/>
</dbReference>
<accession>A0A7X8XTY5</accession>
<dbReference type="AlphaFoldDB" id="A0A7X8XTY5"/>
<dbReference type="PIRSF" id="PIRSF036389">
    <property type="entry name" value="IOR_B"/>
    <property type="match status" value="1"/>
</dbReference>
<comment type="caution">
    <text evidence="2">The sequence shown here is derived from an EMBL/GenBank/DDBJ whole genome shotgun (WGS) entry which is preliminary data.</text>
</comment>
<evidence type="ECO:0000259" key="1">
    <source>
        <dbReference type="SMART" id="SM01008"/>
    </source>
</evidence>
<dbReference type="InterPro" id="IPR036856">
    <property type="entry name" value="Ald_Oxase/Xan_DH_a/b_sf"/>
</dbReference>
<proteinExistence type="predicted"/>
<dbReference type="Pfam" id="PF02738">
    <property type="entry name" value="MoCoBD_1"/>
    <property type="match status" value="1"/>
</dbReference>
<dbReference type="Pfam" id="PF20256">
    <property type="entry name" value="MoCoBD_2"/>
    <property type="match status" value="2"/>
</dbReference>
<dbReference type="InterPro" id="IPR037165">
    <property type="entry name" value="AldOxase/xan_DH_Mopterin-bd_sf"/>
</dbReference>
<dbReference type="InterPro" id="IPR008274">
    <property type="entry name" value="AldOxase/xan_DH_MoCoBD1"/>
</dbReference>
<sequence length="700" mass="77310">MSKSINRRNFLKLSLLASGGLLIGVGCTSEAESKMPTSIEDLDFQHFNAFIEMANTGHVIIYSPNPEIGQGVKTAMPMIVAEELDVAWENVTVKQAPLSKDFNRQVAGGSQSIRQTFPTLRNAGASVKMMLLTAAAQQWKVDVSTCKAEQGVITNANGDKFKYGEVLEAAVKLPVPENAPLKDAKDFKLIGTAVKNVDIKPILKGQPLYGVDYREEGMKYAAIARPPFGATLKSFDDTEAKKVQGVEQIFSFDNKIAVVGKNTWAVFQGKSKLDIKWDNLQSSQDTDVFDKKMDAILKKSKLDVRSKTGNYASARAKADQLLERTYEAPFLPHNTMEPMNFFADVTGEKIRLVGPTQVPESSAKTVAKMFNKEVEDVSVDMTRMGGGFGRRLSTDFVEDTAMVSSLAKAPIKLMYQREDDMSVGQYRPKVKYKVEAAIKNGKVTGYHIKEAIVNNRGMSWVLPKYFPFGAIENYKAESESVDADVTTLWWRAPITNFLGFATECFMDDLALTLKKDPIDLRMELLEQAKGKDKIPYDPERMQNTIQLVKEKSNWGKPKPGISQGFSCYFSHNSYVAEVCEIEIKGDKPVAKKVYAAVDCGIVINTSGAKNQIEGAIIDGIGHAMYGDMAIKNGVAQSQNFDTYKLIRMMDTPIVETFFVDSNEAPTGLGEPGMPPSSPAFANAVKKATGKRWLKQPFFDS</sequence>
<name>A0A7X8XTY5_9BACT</name>
<evidence type="ECO:0000313" key="3">
    <source>
        <dbReference type="Proteomes" id="UP000585050"/>
    </source>
</evidence>
<dbReference type="InterPro" id="IPR006311">
    <property type="entry name" value="TAT_signal"/>
</dbReference>
<dbReference type="InterPro" id="IPR046867">
    <property type="entry name" value="AldOxase/xan_DH_MoCoBD2"/>
</dbReference>
<gene>
    <name evidence="2" type="ORF">HGP29_01330</name>
</gene>
<evidence type="ECO:0000313" key="2">
    <source>
        <dbReference type="EMBL" id="NLR89821.1"/>
    </source>
</evidence>
<dbReference type="InterPro" id="IPR012368">
    <property type="entry name" value="OxRdtase_Mopterin-bd_su_IorB"/>
</dbReference>
<dbReference type="InterPro" id="IPR052516">
    <property type="entry name" value="N-heterocyclic_Hydroxylase"/>
</dbReference>